<feature type="transmembrane region" description="Helical" evidence="6">
    <location>
        <begin position="54"/>
        <end position="74"/>
    </location>
</feature>
<dbReference type="Pfam" id="PF02588">
    <property type="entry name" value="YitT_membrane"/>
    <property type="match status" value="1"/>
</dbReference>
<name>A0ABV6GEA9_9BACI</name>
<dbReference type="Gene3D" id="3.30.70.120">
    <property type="match status" value="1"/>
</dbReference>
<evidence type="ECO:0000259" key="7">
    <source>
        <dbReference type="Pfam" id="PF10035"/>
    </source>
</evidence>
<comment type="caution">
    <text evidence="8">The sequence shown here is derived from an EMBL/GenBank/DDBJ whole genome shotgun (WGS) entry which is preliminary data.</text>
</comment>
<dbReference type="PANTHER" id="PTHR33545:SF5">
    <property type="entry name" value="UPF0750 MEMBRANE PROTEIN YITT"/>
    <property type="match status" value="1"/>
</dbReference>
<evidence type="ECO:0000313" key="8">
    <source>
        <dbReference type="EMBL" id="MFC0272018.1"/>
    </source>
</evidence>
<dbReference type="RefSeq" id="WP_378933903.1">
    <property type="nucleotide sequence ID" value="NZ_JBHLVO010000007.1"/>
</dbReference>
<reference evidence="8 9" key="1">
    <citation type="submission" date="2024-09" db="EMBL/GenBank/DDBJ databases">
        <authorList>
            <person name="Sun Q."/>
            <person name="Mori K."/>
        </authorList>
    </citation>
    <scope>NUCLEOTIDE SEQUENCE [LARGE SCALE GENOMIC DNA]</scope>
    <source>
        <strain evidence="8 9">CCM 7228</strain>
    </source>
</reference>
<dbReference type="PIRSF" id="PIRSF006483">
    <property type="entry name" value="Membrane_protein_YitT"/>
    <property type="match status" value="1"/>
</dbReference>
<dbReference type="InterPro" id="IPR003740">
    <property type="entry name" value="YitT"/>
</dbReference>
<keyword evidence="3 6" id="KW-0812">Transmembrane</keyword>
<feature type="transmembrane region" description="Helical" evidence="6">
    <location>
        <begin position="108"/>
        <end position="130"/>
    </location>
</feature>
<keyword evidence="4 6" id="KW-1133">Transmembrane helix</keyword>
<evidence type="ECO:0000256" key="5">
    <source>
        <dbReference type="ARBA" id="ARBA00023136"/>
    </source>
</evidence>
<evidence type="ECO:0000256" key="6">
    <source>
        <dbReference type="SAM" id="Phobius"/>
    </source>
</evidence>
<dbReference type="Pfam" id="PF10035">
    <property type="entry name" value="DUF2179"/>
    <property type="match status" value="1"/>
</dbReference>
<dbReference type="InterPro" id="IPR015867">
    <property type="entry name" value="N-reg_PII/ATP_PRibTrfase_C"/>
</dbReference>
<evidence type="ECO:0000313" key="9">
    <source>
        <dbReference type="Proteomes" id="UP001589854"/>
    </source>
</evidence>
<gene>
    <name evidence="8" type="ORF">ACFFIX_11195</name>
</gene>
<dbReference type="InterPro" id="IPR051461">
    <property type="entry name" value="UPF0750_membrane"/>
</dbReference>
<evidence type="ECO:0000256" key="3">
    <source>
        <dbReference type="ARBA" id="ARBA00022692"/>
    </source>
</evidence>
<proteinExistence type="predicted"/>
<feature type="transmembrane region" description="Helical" evidence="6">
    <location>
        <begin position="151"/>
        <end position="169"/>
    </location>
</feature>
<dbReference type="EMBL" id="JBHLVO010000007">
    <property type="protein sequence ID" value="MFC0272018.1"/>
    <property type="molecule type" value="Genomic_DNA"/>
</dbReference>
<dbReference type="Proteomes" id="UP001589854">
    <property type="component" value="Unassembled WGS sequence"/>
</dbReference>
<keyword evidence="5 6" id="KW-0472">Membrane</keyword>
<comment type="subcellular location">
    <subcellularLocation>
        <location evidence="1">Cell membrane</location>
        <topology evidence="1">Multi-pass membrane protein</topology>
    </subcellularLocation>
</comment>
<protein>
    <submittedName>
        <fullName evidence="8">YitT family protein</fullName>
    </submittedName>
</protein>
<feature type="domain" description="DUF2179" evidence="7">
    <location>
        <begin position="221"/>
        <end position="275"/>
    </location>
</feature>
<evidence type="ECO:0000256" key="2">
    <source>
        <dbReference type="ARBA" id="ARBA00022475"/>
    </source>
</evidence>
<accession>A0ABV6GEA9</accession>
<dbReference type="InterPro" id="IPR019264">
    <property type="entry name" value="DUF2179"/>
</dbReference>
<keyword evidence="9" id="KW-1185">Reference proteome</keyword>
<evidence type="ECO:0000256" key="1">
    <source>
        <dbReference type="ARBA" id="ARBA00004651"/>
    </source>
</evidence>
<evidence type="ECO:0000256" key="4">
    <source>
        <dbReference type="ARBA" id="ARBA00022989"/>
    </source>
</evidence>
<keyword evidence="2" id="KW-1003">Cell membrane</keyword>
<feature type="transmembrane region" description="Helical" evidence="6">
    <location>
        <begin position="9"/>
        <end position="34"/>
    </location>
</feature>
<dbReference type="CDD" id="cd16380">
    <property type="entry name" value="YitT_C"/>
    <property type="match status" value="1"/>
</dbReference>
<sequence>MVYEETKKIIVVLLGALLGAIGLNLFLIPANVYSSGFTGVAQLISSVLEEYTPFYISTGILLFLLNIPVAILGWKKVGKSFTFYSFLSVAAMTVFLGIIPLRALSEDILLNAVFGGVIAAVGVGITLKFGASTGGLDIVAMVLSRMKDKPVGTYFFMLNSIIIITAGILYGSEKALYTLVTLYVSTRVIDAIHTRHEKLTAMIVTKKGEALKSAIHGKMVRGITTIPAKGAFTNEQKDMMIIVITRYELYDLEKIIKDVDPTAFTNIIQTTGIFGFFRRE</sequence>
<feature type="transmembrane region" description="Helical" evidence="6">
    <location>
        <begin position="81"/>
        <end position="102"/>
    </location>
</feature>
<organism evidence="8 9">
    <name type="scientific">Metabacillus herbersteinensis</name>
    <dbReference type="NCBI Taxonomy" id="283816"/>
    <lineage>
        <taxon>Bacteria</taxon>
        <taxon>Bacillati</taxon>
        <taxon>Bacillota</taxon>
        <taxon>Bacilli</taxon>
        <taxon>Bacillales</taxon>
        <taxon>Bacillaceae</taxon>
        <taxon>Metabacillus</taxon>
    </lineage>
</organism>
<dbReference type="PANTHER" id="PTHR33545">
    <property type="entry name" value="UPF0750 MEMBRANE PROTEIN YITT-RELATED"/>
    <property type="match status" value="1"/>
</dbReference>